<evidence type="ECO:0000256" key="2">
    <source>
        <dbReference type="ARBA" id="ARBA00022605"/>
    </source>
</evidence>
<proteinExistence type="inferred from homology"/>
<dbReference type="PROSITE" id="PS00065">
    <property type="entry name" value="D_2_HYDROXYACID_DH_1"/>
    <property type="match status" value="1"/>
</dbReference>
<dbReference type="CDD" id="cd12172">
    <property type="entry name" value="PGDH_like_2"/>
    <property type="match status" value="1"/>
</dbReference>
<gene>
    <name evidence="8" type="ORF">ACFQ03_16935</name>
</gene>
<evidence type="ECO:0000259" key="7">
    <source>
        <dbReference type="Pfam" id="PF02826"/>
    </source>
</evidence>
<dbReference type="Proteomes" id="UP001597120">
    <property type="component" value="Unassembled WGS sequence"/>
</dbReference>
<evidence type="ECO:0000256" key="1">
    <source>
        <dbReference type="ARBA" id="ARBA00005854"/>
    </source>
</evidence>
<dbReference type="EMBL" id="JBHTIU010000061">
    <property type="protein sequence ID" value="MFD0870829.1"/>
    <property type="molecule type" value="Genomic_DNA"/>
</dbReference>
<reference evidence="9" key="1">
    <citation type="journal article" date="2019" name="Int. J. Syst. Evol. Microbiol.">
        <title>The Global Catalogue of Microorganisms (GCM) 10K type strain sequencing project: providing services to taxonomists for standard genome sequencing and annotation.</title>
        <authorList>
            <consortium name="The Broad Institute Genomics Platform"/>
            <consortium name="The Broad Institute Genome Sequencing Center for Infectious Disease"/>
            <person name="Wu L."/>
            <person name="Ma J."/>
        </authorList>
    </citation>
    <scope>NUCLEOTIDE SEQUENCE [LARGE SCALE GENOMIC DNA]</scope>
    <source>
        <strain evidence="9">CCUG 57263</strain>
    </source>
</reference>
<dbReference type="SUPFAM" id="SSF52283">
    <property type="entry name" value="Formate/glycerate dehydrogenase catalytic domain-like"/>
    <property type="match status" value="1"/>
</dbReference>
<feature type="domain" description="D-isomer specific 2-hydroxyacid dehydrogenase catalytic" evidence="6">
    <location>
        <begin position="13"/>
        <end position="315"/>
    </location>
</feature>
<dbReference type="InterPro" id="IPR006139">
    <property type="entry name" value="D-isomer_2_OHA_DH_cat_dom"/>
</dbReference>
<keyword evidence="3 5" id="KW-0560">Oxidoreductase</keyword>
<keyword evidence="9" id="KW-1185">Reference proteome</keyword>
<evidence type="ECO:0000313" key="9">
    <source>
        <dbReference type="Proteomes" id="UP001597120"/>
    </source>
</evidence>
<evidence type="ECO:0000256" key="3">
    <source>
        <dbReference type="ARBA" id="ARBA00023002"/>
    </source>
</evidence>
<dbReference type="Pfam" id="PF00389">
    <property type="entry name" value="2-Hacid_dh"/>
    <property type="match status" value="1"/>
</dbReference>
<dbReference type="InterPro" id="IPR006140">
    <property type="entry name" value="D-isomer_DH_NAD-bd"/>
</dbReference>
<dbReference type="InterPro" id="IPR050857">
    <property type="entry name" value="D-2-hydroxyacid_DH"/>
</dbReference>
<dbReference type="PROSITE" id="PS00671">
    <property type="entry name" value="D_2_HYDROXYACID_DH_3"/>
    <property type="match status" value="1"/>
</dbReference>
<dbReference type="SUPFAM" id="SSF51735">
    <property type="entry name" value="NAD(P)-binding Rossmann-fold domains"/>
    <property type="match status" value="1"/>
</dbReference>
<protein>
    <submittedName>
        <fullName evidence="8">Phosphoglycerate dehydrogenase</fullName>
    </submittedName>
</protein>
<dbReference type="InterPro" id="IPR036291">
    <property type="entry name" value="NAD(P)-bd_dom_sf"/>
</dbReference>
<keyword evidence="4" id="KW-0520">NAD</keyword>
<dbReference type="InterPro" id="IPR029753">
    <property type="entry name" value="D-isomer_DH_CS"/>
</dbReference>
<dbReference type="Gene3D" id="3.40.50.720">
    <property type="entry name" value="NAD(P)-binding Rossmann-like Domain"/>
    <property type="match status" value="2"/>
</dbReference>
<keyword evidence="2" id="KW-0028">Amino-acid biosynthesis</keyword>
<comment type="similarity">
    <text evidence="1 5">Belongs to the D-isomer specific 2-hydroxyacid dehydrogenase family.</text>
</comment>
<evidence type="ECO:0000256" key="5">
    <source>
        <dbReference type="RuleBase" id="RU003719"/>
    </source>
</evidence>
<dbReference type="PANTHER" id="PTHR42789:SF1">
    <property type="entry name" value="D-ISOMER SPECIFIC 2-HYDROXYACID DEHYDROGENASE FAMILY PROTEIN (AFU_ORTHOLOGUE AFUA_6G10090)"/>
    <property type="match status" value="1"/>
</dbReference>
<dbReference type="RefSeq" id="WP_150959904.1">
    <property type="nucleotide sequence ID" value="NZ_JBHTIU010000061.1"/>
</dbReference>
<feature type="domain" description="D-isomer specific 2-hydroxyacid dehydrogenase NAD-binding" evidence="7">
    <location>
        <begin position="114"/>
        <end position="289"/>
    </location>
</feature>
<evidence type="ECO:0000259" key="6">
    <source>
        <dbReference type="Pfam" id="PF00389"/>
    </source>
</evidence>
<organism evidence="8 9">
    <name type="scientific">Paenibacillus residui</name>
    <dbReference type="NCBI Taxonomy" id="629724"/>
    <lineage>
        <taxon>Bacteria</taxon>
        <taxon>Bacillati</taxon>
        <taxon>Bacillota</taxon>
        <taxon>Bacilli</taxon>
        <taxon>Bacillales</taxon>
        <taxon>Paenibacillaceae</taxon>
        <taxon>Paenibacillus</taxon>
    </lineage>
</organism>
<dbReference type="Pfam" id="PF02826">
    <property type="entry name" value="2-Hacid_dh_C"/>
    <property type="match status" value="1"/>
</dbReference>
<evidence type="ECO:0000313" key="8">
    <source>
        <dbReference type="EMBL" id="MFD0870829.1"/>
    </source>
</evidence>
<dbReference type="PROSITE" id="PS00670">
    <property type="entry name" value="D_2_HYDROXYACID_DH_2"/>
    <property type="match status" value="1"/>
</dbReference>
<sequence length="318" mass="34878">MAEKILITPKSFKNYKEKAHRLLQERGYEIIENNLGRTMTEQEIIDAAQDNVVGIIIGIDPLPANVLEQCKSLRAISKYGVGMDNIDLKRAEELGILVKNAVGTNSISVAEHAIALMFASARNLPAIAAGVKSYGWDRTIGFELTNKKLGVIGGGQIGKEVAKRAVGIGMNVTIYDPFFKDLAFLEQYNVQRQEQLDEVLKESDIISLHLPATEDTKGLINAEALKRMKPTAILINTSRGELVDEAALYDALVNNQIAAAAQDVYSSEPPQQGDPLVALPNFILTPHIGAFTHEAVERMAMVSTENLIHMLDQKEDSK</sequence>
<dbReference type="PANTHER" id="PTHR42789">
    <property type="entry name" value="D-ISOMER SPECIFIC 2-HYDROXYACID DEHYDROGENASE FAMILY PROTEIN (AFU_ORTHOLOGUE AFUA_6G10090)"/>
    <property type="match status" value="1"/>
</dbReference>
<comment type="caution">
    <text evidence="8">The sequence shown here is derived from an EMBL/GenBank/DDBJ whole genome shotgun (WGS) entry which is preliminary data.</text>
</comment>
<dbReference type="InterPro" id="IPR029752">
    <property type="entry name" value="D-isomer_DH_CS1"/>
</dbReference>
<accession>A0ABW3DF14</accession>
<evidence type="ECO:0000256" key="4">
    <source>
        <dbReference type="ARBA" id="ARBA00023027"/>
    </source>
</evidence>
<name>A0ABW3DF14_9BACL</name>